<keyword evidence="2 6" id="KW-0808">Transferase</keyword>
<reference evidence="9 10" key="1">
    <citation type="submission" date="2020-03" db="EMBL/GenBank/DDBJ databases">
        <title>Complete genome sequence of Orbus sp. IPMB12 (BCRC 80908).</title>
        <authorList>
            <person name="Lo W.-S."/>
            <person name="Chang T.-H."/>
            <person name="Kuo C.-H."/>
        </authorList>
    </citation>
    <scope>NUCLEOTIDE SEQUENCE [LARGE SCALE GENOMIC DNA]</scope>
    <source>
        <strain evidence="9 10">IPMB12</strain>
    </source>
</reference>
<dbReference type="InterPro" id="IPR018117">
    <property type="entry name" value="C5_DNA_meth_AS"/>
</dbReference>
<dbReference type="SUPFAM" id="SSF53335">
    <property type="entry name" value="S-adenosyl-L-methionine-dependent methyltransferases"/>
    <property type="match status" value="1"/>
</dbReference>
<gene>
    <name evidence="9" type="ORF">IPMB12_04545</name>
</gene>
<dbReference type="Gene3D" id="3.40.50.150">
    <property type="entry name" value="Vaccinia Virus protein VP39"/>
    <property type="match status" value="1"/>
</dbReference>
<sequence length="516" mass="58250">MKDSKILVIDLFAGPGGLGEGFSSCKTSTGETAFQIGVSIEKDPSAHRTLTTRALFRKLASNPEAKKDYYHYVQGKITREQLFEKYPDEAAQALEETLEAPQTLGEDNELIHAKIQALVENHDGTKVVIGGPPCQAYSLAGRSRNAGNKEYKAEDDHRHFLYKEYLKVLSIAKPEVFVMENVRGILSAKVNDKLIFPDILKDLRNPSVATDTPDMSEYKIYSLVTSADDPAHPDYKNVSDFLIRSERYGIPQARHRVILLGVRSDIEGIPDTLQLSETDSISVKSVIDDLPPLRSGLSKQEDTEELWAKIVSDYIVQLKKLMDKQEQDKRDGFNALELAPKRGLPRKSSEYDNSQEMLIPEPLKSWLMDKDLQCVLNHETRGHIESDLLRYVFCAVYALLNEGTSPKSQDFPKELAPEHANWETGAHADRFRVQSADKFATTITSHISKDGHYFIHYDPTQCRSLTVREAARLQTFPDNYYFEGNRTQQYVQVGNAVPPFLAKQISEVVLNLLNKK</sequence>
<dbReference type="GO" id="GO:0032259">
    <property type="term" value="P:methylation"/>
    <property type="evidence" value="ECO:0007669"/>
    <property type="project" value="UniProtKB-KW"/>
</dbReference>
<dbReference type="GO" id="GO:0003677">
    <property type="term" value="F:DNA binding"/>
    <property type="evidence" value="ECO:0007669"/>
    <property type="project" value="TreeGrafter"/>
</dbReference>
<evidence type="ECO:0000256" key="5">
    <source>
        <dbReference type="ARBA" id="ARBA00047422"/>
    </source>
</evidence>
<evidence type="ECO:0000256" key="3">
    <source>
        <dbReference type="ARBA" id="ARBA00022691"/>
    </source>
</evidence>
<proteinExistence type="inferred from homology"/>
<dbReference type="AlphaFoldDB" id="A0A6G9I9W3"/>
<organism evidence="9 10">
    <name type="scientific">Zophobihabitans entericus</name>
    <dbReference type="NCBI Taxonomy" id="1635327"/>
    <lineage>
        <taxon>Bacteria</taxon>
        <taxon>Pseudomonadati</taxon>
        <taxon>Pseudomonadota</taxon>
        <taxon>Gammaproteobacteria</taxon>
        <taxon>Orbales</taxon>
        <taxon>Orbaceae</taxon>
        <taxon>Zophobihabitans</taxon>
    </lineage>
</organism>
<dbReference type="PROSITE" id="PS51679">
    <property type="entry name" value="SAM_MT_C5"/>
    <property type="match status" value="1"/>
</dbReference>
<evidence type="ECO:0000256" key="8">
    <source>
        <dbReference type="RuleBase" id="RU000417"/>
    </source>
</evidence>
<evidence type="ECO:0000256" key="7">
    <source>
        <dbReference type="RuleBase" id="RU000416"/>
    </source>
</evidence>
<dbReference type="Proteomes" id="UP000501168">
    <property type="component" value="Chromosome"/>
</dbReference>
<comment type="similarity">
    <text evidence="6 7">Belongs to the class I-like SAM-binding methyltransferase superfamily. C5-methyltransferase family.</text>
</comment>
<dbReference type="InParanoid" id="A0A6G9I9W3"/>
<dbReference type="InterPro" id="IPR029063">
    <property type="entry name" value="SAM-dependent_MTases_sf"/>
</dbReference>
<dbReference type="InterPro" id="IPR001525">
    <property type="entry name" value="C5_MeTfrase"/>
</dbReference>
<comment type="catalytic activity">
    <reaction evidence="5 8">
        <text>a 2'-deoxycytidine in DNA + S-adenosyl-L-methionine = a 5-methyl-2'-deoxycytidine in DNA + S-adenosyl-L-homocysteine + H(+)</text>
        <dbReference type="Rhea" id="RHEA:13681"/>
        <dbReference type="Rhea" id="RHEA-COMP:11369"/>
        <dbReference type="Rhea" id="RHEA-COMP:11370"/>
        <dbReference type="ChEBI" id="CHEBI:15378"/>
        <dbReference type="ChEBI" id="CHEBI:57856"/>
        <dbReference type="ChEBI" id="CHEBI:59789"/>
        <dbReference type="ChEBI" id="CHEBI:85452"/>
        <dbReference type="ChEBI" id="CHEBI:85454"/>
        <dbReference type="EC" id="2.1.1.37"/>
    </reaction>
</comment>
<dbReference type="GO" id="GO:0009307">
    <property type="term" value="P:DNA restriction-modification system"/>
    <property type="evidence" value="ECO:0007669"/>
    <property type="project" value="UniProtKB-KW"/>
</dbReference>
<dbReference type="PANTHER" id="PTHR10629">
    <property type="entry name" value="CYTOSINE-SPECIFIC METHYLTRANSFERASE"/>
    <property type="match status" value="1"/>
</dbReference>
<dbReference type="InterPro" id="IPR050390">
    <property type="entry name" value="C5-Methyltransferase"/>
</dbReference>
<dbReference type="PROSITE" id="PS00094">
    <property type="entry name" value="C5_MTASE_1"/>
    <property type="match status" value="1"/>
</dbReference>
<evidence type="ECO:0000256" key="2">
    <source>
        <dbReference type="ARBA" id="ARBA00022679"/>
    </source>
</evidence>
<dbReference type="EC" id="2.1.1.37" evidence="8"/>
<feature type="active site" evidence="6">
    <location>
        <position position="134"/>
    </location>
</feature>
<evidence type="ECO:0000313" key="10">
    <source>
        <dbReference type="Proteomes" id="UP000501168"/>
    </source>
</evidence>
<keyword evidence="10" id="KW-1185">Reference proteome</keyword>
<evidence type="ECO:0000313" key="9">
    <source>
        <dbReference type="EMBL" id="QIQ21011.1"/>
    </source>
</evidence>
<accession>A0A6G9I9W3</accession>
<dbReference type="EMBL" id="CP050253">
    <property type="protein sequence ID" value="QIQ21011.1"/>
    <property type="molecule type" value="Genomic_DNA"/>
</dbReference>
<dbReference type="REBASE" id="395792">
    <property type="entry name" value="M.Osp12ORF4545P"/>
</dbReference>
<evidence type="ECO:0000256" key="1">
    <source>
        <dbReference type="ARBA" id="ARBA00022603"/>
    </source>
</evidence>
<evidence type="ECO:0000256" key="4">
    <source>
        <dbReference type="ARBA" id="ARBA00022747"/>
    </source>
</evidence>
<keyword evidence="3 6" id="KW-0949">S-adenosyl-L-methionine</keyword>
<protein>
    <recommendedName>
        <fullName evidence="8">Cytosine-specific methyltransferase</fullName>
        <ecNumber evidence="8">2.1.1.37</ecNumber>
    </recommendedName>
</protein>
<dbReference type="PRINTS" id="PR00105">
    <property type="entry name" value="C5METTRFRASE"/>
</dbReference>
<evidence type="ECO:0000256" key="6">
    <source>
        <dbReference type="PROSITE-ProRule" id="PRU01016"/>
    </source>
</evidence>
<dbReference type="Gene3D" id="3.90.120.10">
    <property type="entry name" value="DNA Methylase, subunit A, domain 2"/>
    <property type="match status" value="1"/>
</dbReference>
<dbReference type="NCBIfam" id="TIGR00675">
    <property type="entry name" value="dcm"/>
    <property type="match status" value="1"/>
</dbReference>
<dbReference type="FunCoup" id="A0A6G9I9W3">
    <property type="interactions" value="59"/>
</dbReference>
<dbReference type="GO" id="GO:0003886">
    <property type="term" value="F:DNA (cytosine-5-)-methyltransferase activity"/>
    <property type="evidence" value="ECO:0007669"/>
    <property type="project" value="UniProtKB-EC"/>
</dbReference>
<dbReference type="Pfam" id="PF00145">
    <property type="entry name" value="DNA_methylase"/>
    <property type="match status" value="2"/>
</dbReference>
<keyword evidence="4" id="KW-0680">Restriction system</keyword>
<dbReference type="GO" id="GO:0044027">
    <property type="term" value="P:negative regulation of gene expression via chromosomal CpG island methylation"/>
    <property type="evidence" value="ECO:0007669"/>
    <property type="project" value="TreeGrafter"/>
</dbReference>
<dbReference type="KEGG" id="orb:IPMB12_04545"/>
<dbReference type="PANTHER" id="PTHR10629:SF52">
    <property type="entry name" value="DNA (CYTOSINE-5)-METHYLTRANSFERASE 1"/>
    <property type="match status" value="1"/>
</dbReference>
<dbReference type="RefSeq" id="WP_166915369.1">
    <property type="nucleotide sequence ID" value="NZ_CP050253.1"/>
</dbReference>
<name>A0A6G9I9W3_9GAMM</name>
<keyword evidence="1 6" id="KW-0489">Methyltransferase</keyword>